<organism evidence="2 3">
    <name type="scientific">Halorutilus salinus</name>
    <dbReference type="NCBI Taxonomy" id="2487751"/>
    <lineage>
        <taxon>Archaea</taxon>
        <taxon>Methanobacteriati</taxon>
        <taxon>Methanobacteriota</taxon>
        <taxon>Stenosarchaea group</taxon>
        <taxon>Halobacteria</taxon>
        <taxon>Halorutilales</taxon>
        <taxon>Halorutilaceae</taxon>
        <taxon>Halorutilus</taxon>
    </lineage>
</organism>
<name>A0A9Q4C588_9EURY</name>
<sequence length="47" mass="5323">MVDVDIEELKHDSYLTILATAVSYGVLLGIMTVLLFGVPYVLFRFFL</sequence>
<feature type="transmembrane region" description="Helical" evidence="1">
    <location>
        <begin position="14"/>
        <end position="43"/>
    </location>
</feature>
<keyword evidence="1" id="KW-0812">Transmembrane</keyword>
<dbReference type="AlphaFoldDB" id="A0A9Q4C588"/>
<keyword evidence="1" id="KW-0472">Membrane</keyword>
<gene>
    <name evidence="2" type="ORF">EGH25_04105</name>
</gene>
<keyword evidence="1" id="KW-1133">Transmembrane helix</keyword>
<keyword evidence="3" id="KW-1185">Reference proteome</keyword>
<dbReference type="EMBL" id="RKLV01000003">
    <property type="protein sequence ID" value="MCX2818536.1"/>
    <property type="molecule type" value="Genomic_DNA"/>
</dbReference>
<dbReference type="Proteomes" id="UP001149411">
    <property type="component" value="Unassembled WGS sequence"/>
</dbReference>
<protein>
    <submittedName>
        <fullName evidence="2">Uncharacterized protein</fullName>
    </submittedName>
</protein>
<reference evidence="2" key="1">
    <citation type="submission" date="2022-09" db="EMBL/GenBank/DDBJ databases">
        <title>Haloadaptaus new haloarchaeum isolated from saline soil.</title>
        <authorList>
            <person name="Duran-Viseras A."/>
            <person name="Sanchez-Porro C."/>
            <person name="Ventosa A."/>
        </authorList>
    </citation>
    <scope>NUCLEOTIDE SEQUENCE</scope>
    <source>
        <strain evidence="2">F3-133</strain>
    </source>
</reference>
<evidence type="ECO:0000313" key="2">
    <source>
        <dbReference type="EMBL" id="MCX2818536.1"/>
    </source>
</evidence>
<comment type="caution">
    <text evidence="2">The sequence shown here is derived from an EMBL/GenBank/DDBJ whole genome shotgun (WGS) entry which is preliminary data.</text>
</comment>
<evidence type="ECO:0000256" key="1">
    <source>
        <dbReference type="SAM" id="Phobius"/>
    </source>
</evidence>
<proteinExistence type="predicted"/>
<accession>A0A9Q4C588</accession>
<evidence type="ECO:0000313" key="3">
    <source>
        <dbReference type="Proteomes" id="UP001149411"/>
    </source>
</evidence>
<dbReference type="RefSeq" id="WP_266086378.1">
    <property type="nucleotide sequence ID" value="NZ_RKLV01000003.1"/>
</dbReference>